<organism evidence="1 2">
    <name type="scientific">Blattamonas nauphoetae</name>
    <dbReference type="NCBI Taxonomy" id="2049346"/>
    <lineage>
        <taxon>Eukaryota</taxon>
        <taxon>Metamonada</taxon>
        <taxon>Preaxostyla</taxon>
        <taxon>Oxymonadida</taxon>
        <taxon>Blattamonas</taxon>
    </lineage>
</organism>
<protein>
    <submittedName>
        <fullName evidence="1">Uncharacterized protein</fullName>
    </submittedName>
</protein>
<name>A0ABQ9Y3H6_9EUKA</name>
<reference evidence="1 2" key="1">
    <citation type="journal article" date="2022" name="bioRxiv">
        <title>Genomics of Preaxostyla Flagellates Illuminates Evolutionary Transitions and the Path Towards Mitochondrial Loss.</title>
        <authorList>
            <person name="Novak L.V.F."/>
            <person name="Treitli S.C."/>
            <person name="Pyrih J."/>
            <person name="Halakuc P."/>
            <person name="Pipaliya S.V."/>
            <person name="Vacek V."/>
            <person name="Brzon O."/>
            <person name="Soukal P."/>
            <person name="Eme L."/>
            <person name="Dacks J.B."/>
            <person name="Karnkowska A."/>
            <person name="Elias M."/>
            <person name="Hampl V."/>
        </authorList>
    </citation>
    <scope>NUCLEOTIDE SEQUENCE [LARGE SCALE GENOMIC DNA]</scope>
    <source>
        <strain evidence="1">NAU3</strain>
        <tissue evidence="1">Gut</tissue>
    </source>
</reference>
<evidence type="ECO:0000313" key="1">
    <source>
        <dbReference type="EMBL" id="KAK2958293.1"/>
    </source>
</evidence>
<evidence type="ECO:0000313" key="2">
    <source>
        <dbReference type="Proteomes" id="UP001281761"/>
    </source>
</evidence>
<accession>A0ABQ9Y3H6</accession>
<gene>
    <name evidence="1" type="ORF">BLNAU_6780</name>
</gene>
<proteinExistence type="predicted"/>
<dbReference type="EMBL" id="JARBJD010000039">
    <property type="protein sequence ID" value="KAK2958293.1"/>
    <property type="molecule type" value="Genomic_DNA"/>
</dbReference>
<comment type="caution">
    <text evidence="1">The sequence shown here is derived from an EMBL/GenBank/DDBJ whole genome shotgun (WGS) entry which is preliminary data.</text>
</comment>
<sequence>MKVQFQAAPCPLSIIPSIAFVQGKPSIIPTILALISLTVRASTAGRYSASSSGDNQDQHPVPSNAMIGMWTTYFSFRPYSTGSSTTGLLSDAVHGDLKKVTSLTTYFSITRDLRDFGHTLACDTEGKHGILTKSDQSSLEQRLGGTRAQTQRDTISNEALEKLTDAVHKSRAPKIL</sequence>
<keyword evidence="2" id="KW-1185">Reference proteome</keyword>
<dbReference type="Proteomes" id="UP001281761">
    <property type="component" value="Unassembled WGS sequence"/>
</dbReference>